<gene>
    <name evidence="3" type="ORF">CSUB01_08304</name>
</gene>
<evidence type="ECO:0000256" key="1">
    <source>
        <dbReference type="PROSITE-ProRule" id="PRU00023"/>
    </source>
</evidence>
<dbReference type="Gene3D" id="1.25.40.20">
    <property type="entry name" value="Ankyrin repeat-containing domain"/>
    <property type="match status" value="1"/>
</dbReference>
<evidence type="ECO:0000313" key="4">
    <source>
        <dbReference type="Proteomes" id="UP000027238"/>
    </source>
</evidence>
<dbReference type="OrthoDB" id="9995210at2759"/>
<comment type="caution">
    <text evidence="3">The sequence shown here is derived from an EMBL/GenBank/DDBJ whole genome shotgun (WGS) entry which is preliminary data.</text>
</comment>
<name>A0A066WSS7_COLSU</name>
<feature type="region of interest" description="Disordered" evidence="2">
    <location>
        <begin position="389"/>
        <end position="449"/>
    </location>
</feature>
<reference evidence="4" key="1">
    <citation type="journal article" date="2014" name="Genome Announc.">
        <title>Draft genome sequence of Colletotrichum sublineola, a destructive pathogen of cultivated sorghum.</title>
        <authorList>
            <person name="Baroncelli R."/>
            <person name="Sanz-Martin J.M."/>
            <person name="Rech G.E."/>
            <person name="Sukno S.A."/>
            <person name="Thon M.R."/>
        </authorList>
    </citation>
    <scope>NUCLEOTIDE SEQUENCE [LARGE SCALE GENOMIC DNA]</scope>
    <source>
        <strain evidence="4">TX430BB</strain>
    </source>
</reference>
<accession>A0A066WSS7</accession>
<dbReference type="EMBL" id="JMSE01001567">
    <property type="protein sequence ID" value="KDN59953.1"/>
    <property type="molecule type" value="Genomic_DNA"/>
</dbReference>
<dbReference type="Proteomes" id="UP000027238">
    <property type="component" value="Unassembled WGS sequence"/>
</dbReference>
<dbReference type="SUPFAM" id="SSF48403">
    <property type="entry name" value="Ankyrin repeat"/>
    <property type="match status" value="1"/>
</dbReference>
<dbReference type="InterPro" id="IPR002110">
    <property type="entry name" value="Ankyrin_rpt"/>
</dbReference>
<dbReference type="STRING" id="1173701.A0A066WSS7"/>
<proteinExistence type="predicted"/>
<protein>
    <submittedName>
        <fullName evidence="3">Putative ankyrin repeat protein</fullName>
    </submittedName>
</protein>
<feature type="compositionally biased region" description="Basic and acidic residues" evidence="2">
    <location>
        <begin position="435"/>
        <end position="449"/>
    </location>
</feature>
<evidence type="ECO:0000256" key="2">
    <source>
        <dbReference type="SAM" id="MobiDB-lite"/>
    </source>
</evidence>
<dbReference type="InterPro" id="IPR036770">
    <property type="entry name" value="Ankyrin_rpt-contain_sf"/>
</dbReference>
<dbReference type="eggNOG" id="ENOG502S4CU">
    <property type="taxonomic scope" value="Eukaryota"/>
</dbReference>
<organism evidence="3 4">
    <name type="scientific">Colletotrichum sublineola</name>
    <name type="common">Sorghum anthracnose fungus</name>
    <dbReference type="NCBI Taxonomy" id="1173701"/>
    <lineage>
        <taxon>Eukaryota</taxon>
        <taxon>Fungi</taxon>
        <taxon>Dikarya</taxon>
        <taxon>Ascomycota</taxon>
        <taxon>Pezizomycotina</taxon>
        <taxon>Sordariomycetes</taxon>
        <taxon>Hypocreomycetidae</taxon>
        <taxon>Glomerellales</taxon>
        <taxon>Glomerellaceae</taxon>
        <taxon>Colletotrichum</taxon>
        <taxon>Colletotrichum graminicola species complex</taxon>
    </lineage>
</organism>
<keyword evidence="1" id="KW-0040">ANK repeat</keyword>
<evidence type="ECO:0000313" key="3">
    <source>
        <dbReference type="EMBL" id="KDN59953.1"/>
    </source>
</evidence>
<feature type="repeat" description="ANK" evidence="1">
    <location>
        <begin position="307"/>
        <end position="349"/>
    </location>
</feature>
<feature type="compositionally biased region" description="Acidic residues" evidence="2">
    <location>
        <begin position="415"/>
        <end position="434"/>
    </location>
</feature>
<keyword evidence="4" id="KW-1185">Reference proteome</keyword>
<dbReference type="PROSITE" id="PS50088">
    <property type="entry name" value="ANK_REPEAT"/>
    <property type="match status" value="1"/>
</dbReference>
<sequence>MLLENSAGLECDGGGRTAAVQSPTISHSSGTLPRYFSVPTVPKVTSVISSEPSRRNLAATIFRAPPSSLPPVPAHLFGMSTVVAAFVHYRHPPYHVLLIHSRPKVKRSRTSWRECVTETKTGRATPRPLFELTFPEPRSIGGSTPLRVLLPHSSFFFLTFKNVAVECKLHPRYPSFHRLAAPPISTPPYEVQLRICNTEMAADNEEHEGASVKELLIEACRRNNTDLFNEVVADIKDEDELSRILNETTTVMGNHLYHEAASRGNSMTKRNGSRANLCDLLPLSQDEIIDLLLDQPNFECDPVNRLEGDTPLHTAIRWINSEPPAQREFGNALVEMMLEAGSNPRVKNKGGLTAVQLVDPRNTGLRDLIQKHEYASLNAGDFISVGSSAVPSTKAPAVPNAAAPPVPTVPAPGYVDDESDEDAEFSGSDDEERAEWERRRKERAAARKG</sequence>
<dbReference type="AlphaFoldDB" id="A0A066WSS7"/>
<dbReference type="HOGENOM" id="CLU_609737_0_0_1"/>